<accession>A0A3M2L649</accession>
<dbReference type="InterPro" id="IPR036291">
    <property type="entry name" value="NAD(P)-bd_dom_sf"/>
</dbReference>
<keyword evidence="3" id="KW-1185">Reference proteome</keyword>
<evidence type="ECO:0000313" key="2">
    <source>
        <dbReference type="EMBL" id="RMI33182.1"/>
    </source>
</evidence>
<feature type="region of interest" description="Disordered" evidence="1">
    <location>
        <begin position="1"/>
        <end position="20"/>
    </location>
</feature>
<dbReference type="RefSeq" id="WP_122399240.1">
    <property type="nucleotide sequence ID" value="NZ_RFFJ01000189.1"/>
</dbReference>
<gene>
    <name evidence="2" type="ORF">EBN88_24515</name>
</gene>
<dbReference type="EMBL" id="RFFJ01000189">
    <property type="protein sequence ID" value="RMI33182.1"/>
    <property type="molecule type" value="Genomic_DNA"/>
</dbReference>
<organism evidence="2 3">
    <name type="scientific">Streptomyces triticirhizae</name>
    <dbReference type="NCBI Taxonomy" id="2483353"/>
    <lineage>
        <taxon>Bacteria</taxon>
        <taxon>Bacillati</taxon>
        <taxon>Actinomycetota</taxon>
        <taxon>Actinomycetes</taxon>
        <taxon>Kitasatosporales</taxon>
        <taxon>Streptomycetaceae</taxon>
        <taxon>Streptomyces</taxon>
    </lineage>
</organism>
<protein>
    <submittedName>
        <fullName evidence="2">NmrA family transcriptional regulator</fullName>
    </submittedName>
</protein>
<dbReference type="AlphaFoldDB" id="A0A3M2L649"/>
<comment type="caution">
    <text evidence="2">The sequence shown here is derived from an EMBL/GenBank/DDBJ whole genome shotgun (WGS) entry which is preliminary data.</text>
</comment>
<dbReference type="InterPro" id="IPR051604">
    <property type="entry name" value="Ergot_Alk_Oxidoreductase"/>
</dbReference>
<dbReference type="Gene3D" id="3.90.25.10">
    <property type="entry name" value="UDP-galactose 4-epimerase, domain 1"/>
    <property type="match status" value="1"/>
</dbReference>
<evidence type="ECO:0000313" key="3">
    <source>
        <dbReference type="Proteomes" id="UP000278673"/>
    </source>
</evidence>
<dbReference type="Gene3D" id="3.40.50.720">
    <property type="entry name" value="NAD(P)-binding Rossmann-like Domain"/>
    <property type="match status" value="1"/>
</dbReference>
<dbReference type="SUPFAM" id="SSF51735">
    <property type="entry name" value="NAD(P)-binding Rossmann-fold domains"/>
    <property type="match status" value="1"/>
</dbReference>
<reference evidence="2 3" key="1">
    <citation type="submission" date="2018-10" db="EMBL/GenBank/DDBJ databases">
        <title>Isolation, diversity and antifungal activity of actinobacteria from wheat.</title>
        <authorList>
            <person name="Han C."/>
        </authorList>
    </citation>
    <scope>NUCLEOTIDE SEQUENCE [LARGE SCALE GENOMIC DNA]</scope>
    <source>
        <strain evidence="2 3">NEAU-YY642</strain>
    </source>
</reference>
<name>A0A3M2L649_9ACTN</name>
<evidence type="ECO:0000256" key="1">
    <source>
        <dbReference type="SAM" id="MobiDB-lite"/>
    </source>
</evidence>
<proteinExistence type="predicted"/>
<dbReference type="PANTHER" id="PTHR43162:SF1">
    <property type="entry name" value="PRESTALK A DIFFERENTIATION PROTEIN A"/>
    <property type="match status" value="1"/>
</dbReference>
<sequence length="296" mass="30975">MTEHTFTGPRTFPDRTGTEQAERIDAERVLVVGGTGKSGRRVAALLPGARVASRAGTPPFDWRQPATWPAVLGDARAVYLSYPSDIAAPGAAEDLAAFAALAARSGVRRLVLLSGRGMPWAAASEAAVTGSGLEWTVLRGSWFAQNFSEEFLVEEVRRGSFTLPVPATAAEPFVDLDDLAEVAVAALTGPGLVGRVLELTGPRALTMTETAEALAAAIGRPVAFRSVAPAAYRDGLVALGLPEGEAGLLTHLFTEVFDGRNTPVTADVPEVLGRRARDFASYARRAAAAGAWPSPA</sequence>
<dbReference type="Proteomes" id="UP000278673">
    <property type="component" value="Unassembled WGS sequence"/>
</dbReference>
<dbReference type="PANTHER" id="PTHR43162">
    <property type="match status" value="1"/>
</dbReference>